<gene>
    <name evidence="1" type="ORF">C7H61_04705</name>
</gene>
<dbReference type="OrthoDB" id="658622at2"/>
<dbReference type="Proteomes" id="UP000238430">
    <property type="component" value="Unassembled WGS sequence"/>
</dbReference>
<dbReference type="EMBL" id="PXOT01000020">
    <property type="protein sequence ID" value="PSG91880.1"/>
    <property type="molecule type" value="Genomic_DNA"/>
</dbReference>
<evidence type="ECO:0000313" key="2">
    <source>
        <dbReference type="Proteomes" id="UP000238430"/>
    </source>
</evidence>
<dbReference type="Gene3D" id="3.30.420.260">
    <property type="match status" value="1"/>
</dbReference>
<name>A0A2T1NGC6_9FLAO</name>
<reference evidence="1 2" key="1">
    <citation type="submission" date="2018-03" db="EMBL/GenBank/DDBJ databases">
        <title>Mesoflavibacter sp. HG37 and Mesoflavibacter sp. HG96 sp.nov., two marine bacteria isolated from seawater of Western Pacific Ocean.</title>
        <authorList>
            <person name="Cheng H."/>
            <person name="Wu Y.-H."/>
            <person name="Guo L.-L."/>
            <person name="Xu X.-W."/>
        </authorList>
    </citation>
    <scope>NUCLEOTIDE SEQUENCE [LARGE SCALE GENOMIC DNA]</scope>
    <source>
        <strain evidence="1 2">KCTC 42117</strain>
    </source>
</reference>
<dbReference type="Pfam" id="PF12864">
    <property type="entry name" value="DUF3822"/>
    <property type="match status" value="1"/>
</dbReference>
<dbReference type="CDD" id="cd24013">
    <property type="entry name" value="ASKHA_ATPase_BT3980-like"/>
    <property type="match status" value="1"/>
</dbReference>
<keyword evidence="2" id="KW-1185">Reference proteome</keyword>
<protein>
    <submittedName>
        <fullName evidence="1">DUF3822 domain-containing protein</fullName>
    </submittedName>
</protein>
<organism evidence="1 2">
    <name type="scientific">Mesoflavibacter zeaxanthinifaciens subsp. sabulilitoris</name>
    <dbReference type="NCBI Taxonomy" id="1520893"/>
    <lineage>
        <taxon>Bacteria</taxon>
        <taxon>Pseudomonadati</taxon>
        <taxon>Bacteroidota</taxon>
        <taxon>Flavobacteriia</taxon>
        <taxon>Flavobacteriales</taxon>
        <taxon>Flavobacteriaceae</taxon>
        <taxon>Mesoflavibacter</taxon>
    </lineage>
</organism>
<comment type="caution">
    <text evidence="1">The sequence shown here is derived from an EMBL/GenBank/DDBJ whole genome shotgun (WGS) entry which is preliminary data.</text>
</comment>
<dbReference type="RefSeq" id="WP_106677543.1">
    <property type="nucleotide sequence ID" value="NZ_JACHWV010000001.1"/>
</dbReference>
<dbReference type="AlphaFoldDB" id="A0A2T1NGC6"/>
<accession>A0A2T1NGC6</accession>
<dbReference type="Gene3D" id="3.30.420.250">
    <property type="match status" value="1"/>
</dbReference>
<sequence length="272" mass="31637">MAITNNTHNILTNLELSIQLSLSGLSFCILNTDTNTIIDLQNVNFTKKTPLDLLDAVKHQFNSNPKLDQAFNKVTVIHENEWSTLVPKPLFDEENLADYLKFNTKILKTDFITFDDIKQNDSVNVYVPFTNINNYLFDKFGSFTYKHFSTVLIEQLLTLEKNNNTSKVYVNVNTESFEVVAFNSGKLALYNTYNYQTKEDFIYYLLFTLEQLQLNPETIELVFLGNLDKEHPIYKIAYKYVRHVNFGNRFDTFAFAEKPTNNYSNFTLLKSL</sequence>
<proteinExistence type="predicted"/>
<dbReference type="InterPro" id="IPR024213">
    <property type="entry name" value="DUF3822"/>
</dbReference>
<evidence type="ECO:0000313" key="1">
    <source>
        <dbReference type="EMBL" id="PSG91880.1"/>
    </source>
</evidence>